<dbReference type="FunFam" id="2.60.40.10:FF:000211">
    <property type="entry name" value="Obscurin-like protein 1"/>
    <property type="match status" value="1"/>
</dbReference>
<sequence length="2119" mass="235259">MKLTRRPRTKLTRRPRMKLTRRPRTEADKKAKDEADKKAKRTEAEKKAKTEAEKKAKTEADKKAKTEADKKAKDEADKKAKTEADKKAKDEADKKAKTEAEKKAKTEAEKKAKDEADKKVKDEAEKKAKTEAEKKVKDDAEKKAKTEAEKKAKDEADKKVKDEAEKNAESEAKTKAEAKTEKKGKTEADKGKDEADKKAKAEIETKATEEAENKDKIEANKQAQDEVDKKTKGKSEYEEEVMSKVIQEDNEETPAKPKKRVVKKKMEKSESVKSDVDVLEHTEKNLEQQTIKSPIGVFSDDEVSIKSDGSRRRRRTGFASVFAKETRALIGDNVEIEAELFNEDDCVTWTINDVDLKDVPRCNETASSFFRTLIVKNVTLADSGMRISAECDGQKHTTVLQVENLPTDFVQWAPRKTTGKEGQEVSISLTLNHPVDVSQVVWLKDGKPLEIGQDYSIDTVGSSVSLTIRRATYEHRGKYTFQCDGLECSTNLMIQGKPVLKAKAEAAVIQVDKDDQFSIHVPYESDPESSFDISVDGKKLEFDGKSRIDIVDDGIKYVKRSASKADAGEYEIKLKNEFGEVAHKVEVQVNDSPSAPADISVTKVEGSSLHIEWDAPTSNNGAEVTSYIIEKKEEGRRKFHKVATVPGRRTSYEVDDLEIETPYIIRVAAVNKFGTGEFIETKPVTTGSPFQTPVVDEPPIIQNVSSNSCTLIWKKPLNDGGAPIYGYDVYKQENDGSWQKLNGDELVFTESFNVKALVSGKVYRFKVEACNDAGLRSSSNVVSEPLEVEGLVPEVVLDTPSVKVIDNDKVELEWNAADESSFVVQYKSDGSSIWASIDTNETHCVIDGLREGIPYVFRVAARNQFGTGEFSEPTSPVTVLKDDAPRILKAIKSSVVPKRCEMRLECHAAAYPAPEYIWYKDGVEIIPADENTEIINEGSMSALIIHEVSDADAGVYKVLVENSHGTAESEAEITISDVRAHFRSSFSELTEVEEGHDIELTCEVSDEEAVVNWYKDGKKLVANDRVQFYAMAKKRTLRIKNSTSGDSGIYKCETTDGRSRTEGEVIVSEVEPHIVMGPQDQVIEEFGKAVLLHCKLTKPVRRVKWFKNGVEIWPQMNKAIMSVEGDEATLEIKNFDQHDIGEYTAVVGDKETSTPGKLSLNVAPSLTVPDELAEGVVVHAGSEFDFQVEYSGYPVPQIHMTNNGTPLKAIATIVEYDDYVSVRMKDVGMDNSGIIRVIAESPIGQCVREIHLTVIDVPEPPTNLQYSDVTEDSVFLTWEEPTETHGSPVSEYIIERKGVDNNRWRPVGHVKPNTLSFVAEDLFCNQVYGFRIVAVNEVGESEPSRTVDVMTLPGPDTDMDSNELFVPKIAVLETPQVQVSVEGTKVTLRWDEIPETSLYLVERKTIGENYWLEIANTDRNKFKDRSLTKSGEYTYQVTATGLHAISRPSEPTDPVKISFDSPAKEELDAEKQETEQELEQKLEASTVEGNKDDESQVLKKKKKKAVELTEAEEELKAVKDKLKKGKAVEKLQDESRRGSLQTSDAESIEGVEKKKSEVEGEPQTVKKELSKKKKVVAKKKELVKADKTDVELIAGSPGELKTKLDSSVVDVEWKKDGQQLDSSITVSRSGDESVVRIPIVDVSASGVFTCKAKTESGDEKEVSINVTIKLPESDTIVKTEQPVVEVKTGDTAKLTATIFGTPKSVEWTKDDKDVKTDKNVSTSISNGVAQMTIAKTDASHAGTYNLKVSNETGKGKVEIALKIKGATKGAPGVPAGAITFGDITESSAELQWQAPKDDGGCAINGYNVERKESKNKGWKQCGKTKELRFKIDDLQPSTSYDVRVSAFNEMGAGRSVEGKFVTKDAKSKDEEEVKEVKSDDAQKTVEKALKAPGKPEAVSSDSTSITIRWESENDKDVTYTIQMKEANSKRPWSNAVKNVAECTTTIAQLKEGTSYIFRIVATGKDGQTAISEQSESLECKDSQANEKPSIIVAPEDTIAIKNNKWKVSVEFKAHPAPEVHWFKNRKEIFSGKRQWIETAGNTTSLTIGEIREDDEGDYKIALKNSAGSVEHSFKLTVDQLPEINRVERYASTLVFDKGESVKLRLSFSGTRFFYQKYHL</sequence>
<dbReference type="FunFam" id="2.60.40.10:FF:000107">
    <property type="entry name" value="Myosin, light chain kinase a"/>
    <property type="match status" value="1"/>
</dbReference>
<keyword evidence="10" id="KW-1185">Reference proteome</keyword>
<dbReference type="InterPro" id="IPR050964">
    <property type="entry name" value="Striated_Muscle_Regulatory"/>
</dbReference>
<protein>
    <submittedName>
        <fullName evidence="9">Uncharacterized protein</fullName>
    </submittedName>
</protein>
<feature type="domain" description="Ig-like" evidence="7">
    <location>
        <begin position="984"/>
        <end position="1068"/>
    </location>
</feature>
<feature type="domain" description="Fibronectin type-III" evidence="8">
    <location>
        <begin position="1891"/>
        <end position="1984"/>
    </location>
</feature>
<feature type="region of interest" description="Disordered" evidence="6">
    <location>
        <begin position="1484"/>
        <end position="1503"/>
    </location>
</feature>
<dbReference type="PROSITE" id="PS50853">
    <property type="entry name" value="FN3"/>
    <property type="match status" value="7"/>
</dbReference>
<feature type="domain" description="Fibronectin type-III" evidence="8">
    <location>
        <begin position="595"/>
        <end position="689"/>
    </location>
</feature>
<comment type="subcellular location">
    <subcellularLocation>
        <location evidence="1">Cytoplasm</location>
    </subcellularLocation>
</comment>
<feature type="compositionally biased region" description="Basic and acidic residues" evidence="6">
    <location>
        <begin position="23"/>
        <end position="236"/>
    </location>
</feature>
<feature type="region of interest" description="Disordered" evidence="6">
    <location>
        <begin position="1"/>
        <end position="267"/>
    </location>
</feature>
<comment type="caution">
    <text evidence="9">The sequence shown here is derived from an EMBL/GenBank/DDBJ whole genome shotgun (WGS) entry which is preliminary data.</text>
</comment>
<feature type="domain" description="Fibronectin type-III" evidence="8">
    <location>
        <begin position="1371"/>
        <end position="1460"/>
    </location>
</feature>
<dbReference type="OrthoDB" id="504170at2759"/>
<feature type="domain" description="Ig-like" evidence="7">
    <location>
        <begin position="1988"/>
        <end position="2076"/>
    </location>
</feature>
<dbReference type="InterPro" id="IPR013098">
    <property type="entry name" value="Ig_I-set"/>
</dbReference>
<evidence type="ECO:0000259" key="8">
    <source>
        <dbReference type="PROSITE" id="PS50853"/>
    </source>
</evidence>
<feature type="domain" description="Fibronectin type-III" evidence="8">
    <location>
        <begin position="1260"/>
        <end position="1354"/>
    </location>
</feature>
<dbReference type="InterPro" id="IPR036116">
    <property type="entry name" value="FN3_sf"/>
</dbReference>
<evidence type="ECO:0000256" key="2">
    <source>
        <dbReference type="ARBA" id="ARBA00022490"/>
    </source>
</evidence>
<evidence type="ECO:0000259" key="7">
    <source>
        <dbReference type="PROSITE" id="PS50835"/>
    </source>
</evidence>
<evidence type="ECO:0000256" key="6">
    <source>
        <dbReference type="SAM" id="MobiDB-lite"/>
    </source>
</evidence>
<dbReference type="PANTHER" id="PTHR13817:SF151">
    <property type="entry name" value="TITIN"/>
    <property type="match status" value="1"/>
</dbReference>
<dbReference type="FunFam" id="2.60.40.10:FF:002533">
    <property type="entry name" value="Titin homolog"/>
    <property type="match status" value="1"/>
</dbReference>
<keyword evidence="2" id="KW-0963">Cytoplasm</keyword>
<feature type="domain" description="Ig-like" evidence="7">
    <location>
        <begin position="1072"/>
        <end position="1161"/>
    </location>
</feature>
<feature type="compositionally biased region" description="Basic and acidic residues" evidence="6">
    <location>
        <begin position="1550"/>
        <end position="1567"/>
    </location>
</feature>
<dbReference type="SMART" id="SM00409">
    <property type="entry name" value="IG"/>
    <property type="match status" value="10"/>
</dbReference>
<proteinExistence type="predicted"/>
<dbReference type="Pfam" id="PF07679">
    <property type="entry name" value="I-set"/>
    <property type="match status" value="8"/>
</dbReference>
<evidence type="ECO:0000256" key="4">
    <source>
        <dbReference type="ARBA" id="ARBA00023157"/>
    </source>
</evidence>
<evidence type="ECO:0000256" key="5">
    <source>
        <dbReference type="ARBA" id="ARBA00023319"/>
    </source>
</evidence>
<feature type="region of interest" description="Disordered" evidence="6">
    <location>
        <begin position="1522"/>
        <end position="1567"/>
    </location>
</feature>
<feature type="domain" description="Ig-like" evidence="7">
    <location>
        <begin position="1562"/>
        <end position="1663"/>
    </location>
</feature>
<dbReference type="SMART" id="SM00408">
    <property type="entry name" value="IGc2"/>
    <property type="match status" value="5"/>
</dbReference>
<organism evidence="9 10">
    <name type="scientific">Caenorhabditis bovis</name>
    <dbReference type="NCBI Taxonomy" id="2654633"/>
    <lineage>
        <taxon>Eukaryota</taxon>
        <taxon>Metazoa</taxon>
        <taxon>Ecdysozoa</taxon>
        <taxon>Nematoda</taxon>
        <taxon>Chromadorea</taxon>
        <taxon>Rhabditida</taxon>
        <taxon>Rhabditina</taxon>
        <taxon>Rhabditomorpha</taxon>
        <taxon>Rhabditoidea</taxon>
        <taxon>Rhabditidae</taxon>
        <taxon>Peloderinae</taxon>
        <taxon>Caenorhabditis</taxon>
    </lineage>
</organism>
<accession>A0A8S1E8H4</accession>
<dbReference type="InterPro" id="IPR003961">
    <property type="entry name" value="FN3_dom"/>
</dbReference>
<dbReference type="InterPro" id="IPR013783">
    <property type="entry name" value="Ig-like_fold"/>
</dbReference>
<evidence type="ECO:0000313" key="9">
    <source>
        <dbReference type="EMBL" id="CAB3396934.1"/>
    </source>
</evidence>
<dbReference type="FunFam" id="2.60.40.10:FF:002361">
    <property type="entry name" value="Titin homolog"/>
    <property type="match status" value="1"/>
</dbReference>
<dbReference type="GO" id="GO:0031430">
    <property type="term" value="C:M band"/>
    <property type="evidence" value="ECO:0007669"/>
    <property type="project" value="TreeGrafter"/>
</dbReference>
<dbReference type="GO" id="GO:0045214">
    <property type="term" value="P:sarcomere organization"/>
    <property type="evidence" value="ECO:0007669"/>
    <property type="project" value="TreeGrafter"/>
</dbReference>
<dbReference type="FunFam" id="2.60.40.10:FF:000032">
    <property type="entry name" value="palladin isoform X1"/>
    <property type="match status" value="1"/>
</dbReference>
<evidence type="ECO:0000256" key="1">
    <source>
        <dbReference type="ARBA" id="ARBA00004496"/>
    </source>
</evidence>
<keyword evidence="4" id="KW-1015">Disulfide bond</keyword>
<feature type="domain" description="Fibronectin type-III" evidence="8">
    <location>
        <begin position="695"/>
        <end position="795"/>
    </location>
</feature>
<name>A0A8S1E8H4_9PELO</name>
<dbReference type="SMART" id="SM00060">
    <property type="entry name" value="FN3"/>
    <property type="match status" value="7"/>
</dbReference>
<dbReference type="InterPro" id="IPR007110">
    <property type="entry name" value="Ig-like_dom"/>
</dbReference>
<dbReference type="SUPFAM" id="SSF48726">
    <property type="entry name" value="Immunoglobulin"/>
    <property type="match status" value="10"/>
</dbReference>
<dbReference type="PANTHER" id="PTHR13817">
    <property type="entry name" value="TITIN"/>
    <property type="match status" value="1"/>
</dbReference>
<dbReference type="CDD" id="cd00096">
    <property type="entry name" value="Ig"/>
    <property type="match status" value="3"/>
</dbReference>
<feature type="domain" description="Ig-like" evidence="7">
    <location>
        <begin position="885"/>
        <end position="974"/>
    </location>
</feature>
<keyword evidence="3" id="KW-0677">Repeat</keyword>
<dbReference type="CDD" id="cd00063">
    <property type="entry name" value="FN3"/>
    <property type="match status" value="7"/>
</dbReference>
<feature type="compositionally biased region" description="Basic residues" evidence="6">
    <location>
        <begin position="1"/>
        <end position="22"/>
    </location>
</feature>
<dbReference type="InterPro" id="IPR036179">
    <property type="entry name" value="Ig-like_dom_sf"/>
</dbReference>
<keyword evidence="5" id="KW-0393">Immunoglobulin domain</keyword>
<gene>
    <name evidence="9" type="ORF">CBOVIS_LOCUS421</name>
</gene>
<dbReference type="Gene3D" id="2.60.40.10">
    <property type="entry name" value="Immunoglobulins"/>
    <property type="match status" value="16"/>
</dbReference>
<dbReference type="EMBL" id="CADEPM010000001">
    <property type="protein sequence ID" value="CAB3396934.1"/>
    <property type="molecule type" value="Genomic_DNA"/>
</dbReference>
<feature type="domain" description="Fibronectin type-III" evidence="8">
    <location>
        <begin position="796"/>
        <end position="882"/>
    </location>
</feature>
<evidence type="ECO:0000313" key="10">
    <source>
        <dbReference type="Proteomes" id="UP000494206"/>
    </source>
</evidence>
<evidence type="ECO:0000256" key="3">
    <source>
        <dbReference type="ARBA" id="ARBA00022737"/>
    </source>
</evidence>
<dbReference type="InterPro" id="IPR003599">
    <property type="entry name" value="Ig_sub"/>
</dbReference>
<dbReference type="SUPFAM" id="SSF49265">
    <property type="entry name" value="Fibronectin type III"/>
    <property type="match status" value="4"/>
</dbReference>
<feature type="domain" description="Ig-like" evidence="7">
    <location>
        <begin position="1671"/>
        <end position="1762"/>
    </location>
</feature>
<dbReference type="PRINTS" id="PR00014">
    <property type="entry name" value="FNTYPEIII"/>
</dbReference>
<dbReference type="Pfam" id="PF00041">
    <property type="entry name" value="fn3"/>
    <property type="match status" value="6"/>
</dbReference>
<dbReference type="Proteomes" id="UP000494206">
    <property type="component" value="Unassembled WGS sequence"/>
</dbReference>
<reference evidence="9 10" key="1">
    <citation type="submission" date="2020-04" db="EMBL/GenBank/DDBJ databases">
        <authorList>
            <person name="Laetsch R D."/>
            <person name="Stevens L."/>
            <person name="Kumar S."/>
            <person name="Blaxter L. M."/>
        </authorList>
    </citation>
    <scope>NUCLEOTIDE SEQUENCE [LARGE SCALE GENOMIC DNA]</scope>
</reference>
<feature type="compositionally biased region" description="Basic and acidic residues" evidence="6">
    <location>
        <begin position="1522"/>
        <end position="1537"/>
    </location>
</feature>
<feature type="domain" description="Fibronectin type-III" evidence="8">
    <location>
        <begin position="1774"/>
        <end position="1868"/>
    </location>
</feature>
<dbReference type="PROSITE" id="PS50835">
    <property type="entry name" value="IG_LIKE"/>
    <property type="match status" value="6"/>
</dbReference>
<dbReference type="InterPro" id="IPR003598">
    <property type="entry name" value="Ig_sub2"/>
</dbReference>
<feature type="compositionally biased region" description="Basic residues" evidence="6">
    <location>
        <begin position="256"/>
        <end position="266"/>
    </location>
</feature>